<dbReference type="VEuPathDB" id="FungiDB:MELLADRAFT_75237"/>
<keyword evidence="2" id="KW-1185">Reference proteome</keyword>
<dbReference type="GeneID" id="18932630"/>
<dbReference type="EMBL" id="GL883121">
    <property type="protein sequence ID" value="EGG04040.1"/>
    <property type="molecule type" value="Genomic_DNA"/>
</dbReference>
<dbReference type="OrthoDB" id="10439123at2759"/>
<name>F4RU93_MELLP</name>
<dbReference type="Proteomes" id="UP000001072">
    <property type="component" value="Unassembled WGS sequence"/>
</dbReference>
<protein>
    <submittedName>
        <fullName evidence="1">Uncharacterized protein</fullName>
    </submittedName>
</protein>
<evidence type="ECO:0000313" key="1">
    <source>
        <dbReference type="EMBL" id="EGG04040.1"/>
    </source>
</evidence>
<dbReference type="AlphaFoldDB" id="F4RU93"/>
<organism evidence="2">
    <name type="scientific">Melampsora larici-populina (strain 98AG31 / pathotype 3-4-7)</name>
    <name type="common">Poplar leaf rust fungus</name>
    <dbReference type="NCBI Taxonomy" id="747676"/>
    <lineage>
        <taxon>Eukaryota</taxon>
        <taxon>Fungi</taxon>
        <taxon>Dikarya</taxon>
        <taxon>Basidiomycota</taxon>
        <taxon>Pucciniomycotina</taxon>
        <taxon>Pucciniomycetes</taxon>
        <taxon>Pucciniales</taxon>
        <taxon>Melampsoraceae</taxon>
        <taxon>Melampsora</taxon>
    </lineage>
</organism>
<dbReference type="HOGENOM" id="CLU_1835592_0_0_1"/>
<dbReference type="InParanoid" id="F4RU93"/>
<evidence type="ECO:0000313" key="2">
    <source>
        <dbReference type="Proteomes" id="UP000001072"/>
    </source>
</evidence>
<reference evidence="2" key="1">
    <citation type="journal article" date="2011" name="Proc. Natl. Acad. Sci. U.S.A.">
        <title>Obligate biotrophy features unraveled by the genomic analysis of rust fungi.</title>
        <authorList>
            <person name="Duplessis S."/>
            <person name="Cuomo C.A."/>
            <person name="Lin Y.-C."/>
            <person name="Aerts A."/>
            <person name="Tisserant E."/>
            <person name="Veneault-Fourrey C."/>
            <person name="Joly D.L."/>
            <person name="Hacquard S."/>
            <person name="Amselem J."/>
            <person name="Cantarel B.L."/>
            <person name="Chiu R."/>
            <person name="Coutinho P.M."/>
            <person name="Feau N."/>
            <person name="Field M."/>
            <person name="Frey P."/>
            <person name="Gelhaye E."/>
            <person name="Goldberg J."/>
            <person name="Grabherr M.G."/>
            <person name="Kodira C.D."/>
            <person name="Kohler A."/>
            <person name="Kuees U."/>
            <person name="Lindquist E.A."/>
            <person name="Lucas S.M."/>
            <person name="Mago R."/>
            <person name="Mauceli E."/>
            <person name="Morin E."/>
            <person name="Murat C."/>
            <person name="Pangilinan J.L."/>
            <person name="Park R."/>
            <person name="Pearson M."/>
            <person name="Quesneville H."/>
            <person name="Rouhier N."/>
            <person name="Sakthikumar S."/>
            <person name="Salamov A.A."/>
            <person name="Schmutz J."/>
            <person name="Selles B."/>
            <person name="Shapiro H."/>
            <person name="Tanguay P."/>
            <person name="Tuskan G.A."/>
            <person name="Henrissat B."/>
            <person name="Van de Peer Y."/>
            <person name="Rouze P."/>
            <person name="Ellis J.G."/>
            <person name="Dodds P.N."/>
            <person name="Schein J.E."/>
            <person name="Zhong S."/>
            <person name="Hamelin R.C."/>
            <person name="Grigoriev I.V."/>
            <person name="Szabo L.J."/>
            <person name="Martin F."/>
        </authorList>
    </citation>
    <scope>NUCLEOTIDE SEQUENCE [LARGE SCALE GENOMIC DNA]</scope>
    <source>
        <strain evidence="2">98AG31 / pathotype 3-4-7</strain>
    </source>
</reference>
<proteinExistence type="predicted"/>
<dbReference type="RefSeq" id="XP_007412833.1">
    <property type="nucleotide sequence ID" value="XM_007412771.1"/>
</dbReference>
<dbReference type="KEGG" id="mlr:MELLADRAFT_75237"/>
<accession>F4RU93</accession>
<sequence>MFEEDQSFYPPSQRFHLLSSPDTVKLTDDGFDQAKFDSSSPELRKRLTISLIRDITFAVDNSEAIVCSSSSNICNMMFLLRGSEDAIGPQASIRSVDVRWYPTVTIHEMNQWSLDMIKNRKEILEMAPGLAADKKNYIYL</sequence>
<gene>
    <name evidence="1" type="ORF">MELLADRAFT_75237</name>
</gene>